<dbReference type="Proteomes" id="UP001652582">
    <property type="component" value="Chromosome 18"/>
</dbReference>
<feature type="compositionally biased region" description="Low complexity" evidence="7">
    <location>
        <begin position="124"/>
        <end position="141"/>
    </location>
</feature>
<dbReference type="PRINTS" id="PR00024">
    <property type="entry name" value="HOMEOBOX"/>
</dbReference>
<reference evidence="10" key="1">
    <citation type="submission" date="2025-08" db="UniProtKB">
        <authorList>
            <consortium name="RefSeq"/>
        </authorList>
    </citation>
    <scope>IDENTIFICATION</scope>
</reference>
<feature type="compositionally biased region" description="Low complexity" evidence="7">
    <location>
        <begin position="25"/>
        <end position="38"/>
    </location>
</feature>
<evidence type="ECO:0000313" key="9">
    <source>
        <dbReference type="Proteomes" id="UP001652582"/>
    </source>
</evidence>
<evidence type="ECO:0000256" key="2">
    <source>
        <dbReference type="ARBA" id="ARBA00023125"/>
    </source>
</evidence>
<keyword evidence="2 5" id="KW-0238">DNA-binding</keyword>
<dbReference type="InterPro" id="IPR017970">
    <property type="entry name" value="Homeobox_CS"/>
</dbReference>
<keyword evidence="4 5" id="KW-0539">Nucleus</keyword>
<dbReference type="CDD" id="cd00086">
    <property type="entry name" value="homeodomain"/>
    <property type="match status" value="1"/>
</dbReference>
<organism evidence="9 10">
    <name type="scientific">Bicyclus anynana</name>
    <name type="common">Squinting bush brown butterfly</name>
    <dbReference type="NCBI Taxonomy" id="110368"/>
    <lineage>
        <taxon>Eukaryota</taxon>
        <taxon>Metazoa</taxon>
        <taxon>Ecdysozoa</taxon>
        <taxon>Arthropoda</taxon>
        <taxon>Hexapoda</taxon>
        <taxon>Insecta</taxon>
        <taxon>Pterygota</taxon>
        <taxon>Neoptera</taxon>
        <taxon>Endopterygota</taxon>
        <taxon>Lepidoptera</taxon>
        <taxon>Glossata</taxon>
        <taxon>Ditrysia</taxon>
        <taxon>Papilionoidea</taxon>
        <taxon>Nymphalidae</taxon>
        <taxon>Satyrinae</taxon>
        <taxon>Satyrini</taxon>
        <taxon>Mycalesina</taxon>
        <taxon>Bicyclus</taxon>
    </lineage>
</organism>
<dbReference type="InterPro" id="IPR009057">
    <property type="entry name" value="Homeodomain-like_sf"/>
</dbReference>
<dbReference type="RefSeq" id="XP_052743036.1">
    <property type="nucleotide sequence ID" value="XM_052887076.1"/>
</dbReference>
<feature type="region of interest" description="Disordered" evidence="7">
    <location>
        <begin position="1"/>
        <end position="38"/>
    </location>
</feature>
<dbReference type="PROSITE" id="PS50071">
    <property type="entry name" value="HOMEOBOX_2"/>
    <property type="match status" value="1"/>
</dbReference>
<keyword evidence="3 5" id="KW-0371">Homeobox</keyword>
<dbReference type="InterPro" id="IPR042768">
    <property type="entry name" value="MNX1/Ceh-12"/>
</dbReference>
<feature type="region of interest" description="Disordered" evidence="7">
    <location>
        <begin position="300"/>
        <end position="350"/>
    </location>
</feature>
<feature type="domain" description="Homeobox" evidence="8">
    <location>
        <begin position="242"/>
        <end position="302"/>
    </location>
</feature>
<evidence type="ECO:0000256" key="7">
    <source>
        <dbReference type="SAM" id="MobiDB-lite"/>
    </source>
</evidence>
<dbReference type="GeneID" id="112056006"/>
<dbReference type="Gene3D" id="1.10.10.60">
    <property type="entry name" value="Homeodomain-like"/>
    <property type="match status" value="1"/>
</dbReference>
<dbReference type="PROSITE" id="PS00027">
    <property type="entry name" value="HOMEOBOX_1"/>
    <property type="match status" value="1"/>
</dbReference>
<feature type="compositionally biased region" description="Basic and acidic residues" evidence="7">
    <location>
        <begin position="305"/>
        <end position="336"/>
    </location>
</feature>
<feature type="DNA-binding region" description="Homeobox" evidence="5">
    <location>
        <begin position="244"/>
        <end position="303"/>
    </location>
</feature>
<evidence type="ECO:0000256" key="3">
    <source>
        <dbReference type="ARBA" id="ARBA00023155"/>
    </source>
</evidence>
<gene>
    <name evidence="10" type="primary">LOC112056006</name>
</gene>
<evidence type="ECO:0000256" key="4">
    <source>
        <dbReference type="ARBA" id="ARBA00023242"/>
    </source>
</evidence>
<name>A0ABM3LVE3_BICAN</name>
<dbReference type="SUPFAM" id="SSF46689">
    <property type="entry name" value="Homeodomain-like"/>
    <property type="match status" value="1"/>
</dbReference>
<evidence type="ECO:0000256" key="5">
    <source>
        <dbReference type="PROSITE-ProRule" id="PRU00108"/>
    </source>
</evidence>
<evidence type="ECO:0000256" key="6">
    <source>
        <dbReference type="RuleBase" id="RU000682"/>
    </source>
</evidence>
<dbReference type="GO" id="GO:0003677">
    <property type="term" value="F:DNA binding"/>
    <property type="evidence" value="ECO:0007669"/>
    <property type="project" value="UniProtKB-KW"/>
</dbReference>
<dbReference type="InterPro" id="IPR001356">
    <property type="entry name" value="HD"/>
</dbReference>
<feature type="region of interest" description="Disordered" evidence="7">
    <location>
        <begin position="115"/>
        <end position="170"/>
    </location>
</feature>
<comment type="subcellular location">
    <subcellularLocation>
        <location evidence="1 5 6">Nucleus</location>
    </subcellularLocation>
</comment>
<dbReference type="InterPro" id="IPR020479">
    <property type="entry name" value="HD_metazoa"/>
</dbReference>
<evidence type="ECO:0000259" key="8">
    <source>
        <dbReference type="PROSITE" id="PS50071"/>
    </source>
</evidence>
<protein>
    <submittedName>
        <fullName evidence="10">Homeobox protein Hox-B4</fullName>
    </submittedName>
</protein>
<accession>A0ABM3LVE3</accession>
<dbReference type="PANTHER" id="PTHR24335:SF4">
    <property type="entry name" value="EXTRA-EXTRA"/>
    <property type="match status" value="1"/>
</dbReference>
<dbReference type="SMART" id="SM00389">
    <property type="entry name" value="HOX"/>
    <property type="match status" value="1"/>
</dbReference>
<evidence type="ECO:0000256" key="1">
    <source>
        <dbReference type="ARBA" id="ARBA00004123"/>
    </source>
</evidence>
<keyword evidence="9" id="KW-1185">Reference proteome</keyword>
<feature type="compositionally biased region" description="Basic and acidic residues" evidence="7">
    <location>
        <begin position="12"/>
        <end position="21"/>
    </location>
</feature>
<proteinExistence type="predicted"/>
<dbReference type="Pfam" id="PF00046">
    <property type="entry name" value="Homeodomain"/>
    <property type="match status" value="1"/>
</dbReference>
<dbReference type="PANTHER" id="PTHR24335">
    <property type="entry name" value="MOTOR NEURON AND PANCREAS HOMEOBOX PROTEIN"/>
    <property type="match status" value="1"/>
</dbReference>
<sequence length="401" mass="45822">MSTLLTQAMYRRNSDAEKPLEIDQDSNPDPSRSNSPKNMKFYKQLDEDKTVLNQQKKSFCIDALLSKHIEPDQTIQEKMAQQKYLALIQNKSYITRYQNENYDTQIEQNTIERCQNRPGSAGFDSPRSGRSSPRSASPGSDDGNRSECYSPPISPGVEGGSEEYDSYRPGIIPKPGLLQPPMVAQSSLFNYPPPGMALPQASAFHHPGDRVLHQMQLEWLARSGMFYHRIPELGGAPHPLLGKTRRPRTAFTSQQLLELEKQFRMNKYLSRPKRFEVATSLMLTETQVKIWFQNRRMKWKRSKKAQQDTKGKDPHISHPSDEKKTKDIPQSDHDKQPTQQNVAADLTAVKPPPLLDRDRIIALERERAMAAANFNSNLENNRRGLVMSQDGRPDMFRPYVV</sequence>
<evidence type="ECO:0000313" key="10">
    <source>
        <dbReference type="RefSeq" id="XP_052743036.1"/>
    </source>
</evidence>